<dbReference type="GO" id="GO:0016853">
    <property type="term" value="F:isomerase activity"/>
    <property type="evidence" value="ECO:0007669"/>
    <property type="project" value="UniProtKB-KW"/>
</dbReference>
<comment type="caution">
    <text evidence="3">The sequence shown here is derived from an EMBL/GenBank/DDBJ whole genome shotgun (WGS) entry which is preliminary data.</text>
</comment>
<accession>A0ABV5CQR9</accession>
<dbReference type="EMBL" id="JBCGDC010000035">
    <property type="protein sequence ID" value="MFB6394343.1"/>
    <property type="molecule type" value="Genomic_DNA"/>
</dbReference>
<dbReference type="InterPro" id="IPR024344">
    <property type="entry name" value="MDMPI_metal-binding"/>
</dbReference>
<sequence>MMVTADQWDRVRGSVPVVLRRLLALVDGVPPDRVVTAHWTVADTLAHLVSVAAVDVALVRDAAPDLPGRPLGDLLAATTVDTVADMNRRILADFTERDVPTLTARLRSDVDELLAATSEVGPLPQVSWLGGARLPMAGLLAHLLNELNIHAWDIARATGARWEIDPRDAALFFDLFLVGVVRCGYGRLVDHDGPVRRGRLSVTFRSTVSPAVTFALTDGLVTVEEPDPRPDVRVSYDPATFGLMLFGRVSRVRAVLAGKLSVGGRRPWLLPTFMATMRMPS</sequence>
<dbReference type="SUPFAM" id="SSF55718">
    <property type="entry name" value="SCP-like"/>
    <property type="match status" value="1"/>
</dbReference>
<dbReference type="Pfam" id="PF02036">
    <property type="entry name" value="SCP2"/>
    <property type="match status" value="1"/>
</dbReference>
<dbReference type="Pfam" id="PF11716">
    <property type="entry name" value="MDMPI_N"/>
    <property type="match status" value="1"/>
</dbReference>
<dbReference type="RefSeq" id="WP_364217250.1">
    <property type="nucleotide sequence ID" value="NZ_JBCGDC010000035.1"/>
</dbReference>
<evidence type="ECO:0000259" key="1">
    <source>
        <dbReference type="Pfam" id="PF02036"/>
    </source>
</evidence>
<evidence type="ECO:0000259" key="2">
    <source>
        <dbReference type="Pfam" id="PF11716"/>
    </source>
</evidence>
<evidence type="ECO:0000313" key="4">
    <source>
        <dbReference type="Proteomes" id="UP001582793"/>
    </source>
</evidence>
<feature type="domain" description="SCP2" evidence="1">
    <location>
        <begin position="203"/>
        <end position="264"/>
    </location>
</feature>
<dbReference type="Gene3D" id="1.20.120.450">
    <property type="entry name" value="dinb family like domain"/>
    <property type="match status" value="1"/>
</dbReference>
<dbReference type="InterPro" id="IPR003033">
    <property type="entry name" value="SCP2_sterol-bd_dom"/>
</dbReference>
<dbReference type="SUPFAM" id="SSF109854">
    <property type="entry name" value="DinB/YfiT-like putative metalloenzymes"/>
    <property type="match status" value="1"/>
</dbReference>
<reference evidence="3 4" key="1">
    <citation type="submission" date="2024-04" db="EMBL/GenBank/DDBJ databases">
        <title>Polymorphospora sp. isolated from Baiyangdian Lake in Xiong'an New Area.</title>
        <authorList>
            <person name="Zhang X."/>
            <person name="Liu J."/>
        </authorList>
    </citation>
    <scope>NUCLEOTIDE SEQUENCE [LARGE SCALE GENOMIC DNA]</scope>
    <source>
        <strain evidence="3 4">2-325</strain>
    </source>
</reference>
<keyword evidence="4" id="KW-1185">Reference proteome</keyword>
<dbReference type="Proteomes" id="UP001582793">
    <property type="component" value="Unassembled WGS sequence"/>
</dbReference>
<feature type="domain" description="Mycothiol-dependent maleylpyruvate isomerase metal-binding" evidence="2">
    <location>
        <begin position="20"/>
        <end position="155"/>
    </location>
</feature>
<evidence type="ECO:0000313" key="3">
    <source>
        <dbReference type="EMBL" id="MFB6394343.1"/>
    </source>
</evidence>
<organism evidence="3 4">
    <name type="scientific">Polymorphospora lycopeni</name>
    <dbReference type="NCBI Taxonomy" id="3140240"/>
    <lineage>
        <taxon>Bacteria</taxon>
        <taxon>Bacillati</taxon>
        <taxon>Actinomycetota</taxon>
        <taxon>Actinomycetes</taxon>
        <taxon>Micromonosporales</taxon>
        <taxon>Micromonosporaceae</taxon>
        <taxon>Polymorphospora</taxon>
    </lineage>
</organism>
<dbReference type="InterPro" id="IPR036527">
    <property type="entry name" value="SCP2_sterol-bd_dom_sf"/>
</dbReference>
<proteinExistence type="predicted"/>
<keyword evidence="3" id="KW-0413">Isomerase</keyword>
<protein>
    <submittedName>
        <fullName evidence="3">Maleylpyruvate isomerase N-terminal domain-containing protein</fullName>
    </submittedName>
</protein>
<gene>
    <name evidence="3" type="ORF">AAFH96_14670</name>
</gene>
<dbReference type="InterPro" id="IPR034660">
    <property type="entry name" value="DinB/YfiT-like"/>
</dbReference>
<name>A0ABV5CQR9_9ACTN</name>